<evidence type="ECO:0000256" key="1">
    <source>
        <dbReference type="SAM" id="SignalP"/>
    </source>
</evidence>
<dbReference type="Pfam" id="PF07833">
    <property type="entry name" value="Cu_amine_oxidN1"/>
    <property type="match status" value="1"/>
</dbReference>
<name>A0ABW3UKW9_9BACL</name>
<reference evidence="4" key="1">
    <citation type="journal article" date="2019" name="Int. J. Syst. Evol. Microbiol.">
        <title>The Global Catalogue of Microorganisms (GCM) 10K type strain sequencing project: providing services to taxonomists for standard genome sequencing and annotation.</title>
        <authorList>
            <consortium name="The Broad Institute Genomics Platform"/>
            <consortium name="The Broad Institute Genome Sequencing Center for Infectious Disease"/>
            <person name="Wu L."/>
            <person name="Ma J."/>
        </authorList>
    </citation>
    <scope>NUCLEOTIDE SEQUENCE [LARGE SCALE GENOMIC DNA]</scope>
    <source>
        <strain evidence="4">CCUG 53270</strain>
    </source>
</reference>
<feature type="chain" id="PRO_5046597308" evidence="1">
    <location>
        <begin position="24"/>
        <end position="204"/>
    </location>
</feature>
<evidence type="ECO:0000259" key="2">
    <source>
        <dbReference type="Pfam" id="PF07833"/>
    </source>
</evidence>
<accession>A0ABW3UKW9</accession>
<proteinExistence type="predicted"/>
<evidence type="ECO:0000313" key="4">
    <source>
        <dbReference type="Proteomes" id="UP001597180"/>
    </source>
</evidence>
<gene>
    <name evidence="3" type="ORF">ACFQ4B_13130</name>
</gene>
<dbReference type="RefSeq" id="WP_345592144.1">
    <property type="nucleotide sequence ID" value="NZ_BAABJG010000029.1"/>
</dbReference>
<sequence length="204" mass="23310">MKKSWTIALMAAAVVLLPFTAKASEEIAALLVPQFKLVDNGKLIDTSEDTPIMYNEKTYVPLRLVSEALGYEVTWDGANQAIHFKQPEGNYPLLKNEGVQIVSAEPKYDMMTSLDSTHYLGSISLEIVYEVSQDLDREPVFTLERLNKDQTVLTTNTQLLNKKKGVYKTTLLGDSKRLPYDIKTDRETVIKQMQNDYFYRYKLK</sequence>
<keyword evidence="1" id="KW-0732">Signal</keyword>
<dbReference type="SUPFAM" id="SSF55383">
    <property type="entry name" value="Copper amine oxidase, domain N"/>
    <property type="match status" value="1"/>
</dbReference>
<dbReference type="Proteomes" id="UP001597180">
    <property type="component" value="Unassembled WGS sequence"/>
</dbReference>
<feature type="domain" description="Copper amine oxidase-like N-terminal" evidence="2">
    <location>
        <begin position="40"/>
        <end position="86"/>
    </location>
</feature>
<feature type="signal peptide" evidence="1">
    <location>
        <begin position="1"/>
        <end position="23"/>
    </location>
</feature>
<evidence type="ECO:0000313" key="3">
    <source>
        <dbReference type="EMBL" id="MFD1221062.1"/>
    </source>
</evidence>
<dbReference type="InterPro" id="IPR036582">
    <property type="entry name" value="Mao_N_sf"/>
</dbReference>
<comment type="caution">
    <text evidence="3">The sequence shown here is derived from an EMBL/GenBank/DDBJ whole genome shotgun (WGS) entry which is preliminary data.</text>
</comment>
<organism evidence="3 4">
    <name type="scientific">Paenibacillus vulneris</name>
    <dbReference type="NCBI Taxonomy" id="1133364"/>
    <lineage>
        <taxon>Bacteria</taxon>
        <taxon>Bacillati</taxon>
        <taxon>Bacillota</taxon>
        <taxon>Bacilli</taxon>
        <taxon>Bacillales</taxon>
        <taxon>Paenibacillaceae</taxon>
        <taxon>Paenibacillus</taxon>
    </lineage>
</organism>
<protein>
    <submittedName>
        <fullName evidence="3">Stalk domain-containing protein</fullName>
    </submittedName>
</protein>
<keyword evidence="4" id="KW-1185">Reference proteome</keyword>
<dbReference type="EMBL" id="JBHTLU010000014">
    <property type="protein sequence ID" value="MFD1221062.1"/>
    <property type="molecule type" value="Genomic_DNA"/>
</dbReference>
<dbReference type="InterPro" id="IPR012854">
    <property type="entry name" value="Cu_amine_oxidase-like_N"/>
</dbReference>